<protein>
    <submittedName>
        <fullName evidence="1">Uncharacterized protein</fullName>
    </submittedName>
</protein>
<name>A0ACC0MCN2_RHOML</name>
<organism evidence="1 2">
    <name type="scientific">Rhododendron molle</name>
    <name type="common">Chinese azalea</name>
    <name type="synonym">Azalea mollis</name>
    <dbReference type="NCBI Taxonomy" id="49168"/>
    <lineage>
        <taxon>Eukaryota</taxon>
        <taxon>Viridiplantae</taxon>
        <taxon>Streptophyta</taxon>
        <taxon>Embryophyta</taxon>
        <taxon>Tracheophyta</taxon>
        <taxon>Spermatophyta</taxon>
        <taxon>Magnoliopsida</taxon>
        <taxon>eudicotyledons</taxon>
        <taxon>Gunneridae</taxon>
        <taxon>Pentapetalae</taxon>
        <taxon>asterids</taxon>
        <taxon>Ericales</taxon>
        <taxon>Ericaceae</taxon>
        <taxon>Ericoideae</taxon>
        <taxon>Rhodoreae</taxon>
        <taxon>Rhododendron</taxon>
    </lineage>
</organism>
<gene>
    <name evidence="1" type="ORF">RHMOL_Rhmol09G0130600</name>
</gene>
<dbReference type="Proteomes" id="UP001062846">
    <property type="component" value="Chromosome 9"/>
</dbReference>
<comment type="caution">
    <text evidence="1">The sequence shown here is derived from an EMBL/GenBank/DDBJ whole genome shotgun (WGS) entry which is preliminary data.</text>
</comment>
<accession>A0ACC0MCN2</accession>
<proteinExistence type="predicted"/>
<evidence type="ECO:0000313" key="1">
    <source>
        <dbReference type="EMBL" id="KAI8538781.1"/>
    </source>
</evidence>
<sequence>MTSHYHAAAGDLGNKPLLLSRRTARPPLRNRPHHAAQQHQATADLPSPPLHKHLQIKPAKQNPNPPPQLPATAKPNTPQPPEERRAAATPPPETRGTSPYFCPGERLDRPSAIGRTMPPNKPSNRRSTIPTAAQTPAKTEPQSSSPTTRHRQETQTPTTAAPLCR</sequence>
<dbReference type="EMBL" id="CM046396">
    <property type="protein sequence ID" value="KAI8538781.1"/>
    <property type="molecule type" value="Genomic_DNA"/>
</dbReference>
<evidence type="ECO:0000313" key="2">
    <source>
        <dbReference type="Proteomes" id="UP001062846"/>
    </source>
</evidence>
<reference evidence="1" key="1">
    <citation type="submission" date="2022-02" db="EMBL/GenBank/DDBJ databases">
        <title>Plant Genome Project.</title>
        <authorList>
            <person name="Zhang R.-G."/>
        </authorList>
    </citation>
    <scope>NUCLEOTIDE SEQUENCE</scope>
    <source>
        <strain evidence="1">AT1</strain>
    </source>
</reference>
<keyword evidence="2" id="KW-1185">Reference proteome</keyword>